<dbReference type="RefSeq" id="WP_184694688.1">
    <property type="nucleotide sequence ID" value="NZ_JACHJN010000008.1"/>
</dbReference>
<dbReference type="Gene3D" id="2.130.10.10">
    <property type="entry name" value="YVTN repeat-like/Quinoprotein amine dehydrogenase"/>
    <property type="match status" value="1"/>
</dbReference>
<protein>
    <submittedName>
        <fullName evidence="3">Beta-lactam-binding protein with PASTA domain</fullName>
    </submittedName>
</protein>
<feature type="domain" description="PASTA" evidence="2">
    <location>
        <begin position="633"/>
        <end position="696"/>
    </location>
</feature>
<dbReference type="PROSITE" id="PS51178">
    <property type="entry name" value="PASTA"/>
    <property type="match status" value="1"/>
</dbReference>
<dbReference type="InterPro" id="IPR011047">
    <property type="entry name" value="Quinoprotein_ADH-like_sf"/>
</dbReference>
<comment type="caution">
    <text evidence="3">The sequence shown here is derived from an EMBL/GenBank/DDBJ whole genome shotgun (WGS) entry which is preliminary data.</text>
</comment>
<dbReference type="AlphaFoldDB" id="A0A841CQH1"/>
<organism evidence="3 4">
    <name type="scientific">Saccharothrix tamanrassetensis</name>
    <dbReference type="NCBI Taxonomy" id="1051531"/>
    <lineage>
        <taxon>Bacteria</taxon>
        <taxon>Bacillati</taxon>
        <taxon>Actinomycetota</taxon>
        <taxon>Actinomycetes</taxon>
        <taxon>Pseudonocardiales</taxon>
        <taxon>Pseudonocardiaceae</taxon>
        <taxon>Saccharothrix</taxon>
    </lineage>
</organism>
<reference evidence="3 4" key="1">
    <citation type="submission" date="2020-08" db="EMBL/GenBank/DDBJ databases">
        <title>Genomic Encyclopedia of Type Strains, Phase III (KMG-III): the genomes of soil and plant-associated and newly described type strains.</title>
        <authorList>
            <person name="Whitman W."/>
        </authorList>
    </citation>
    <scope>NUCLEOTIDE SEQUENCE [LARGE SCALE GENOMIC DNA]</scope>
    <source>
        <strain evidence="3 4">CECT 8640</strain>
    </source>
</reference>
<dbReference type="CDD" id="cd06577">
    <property type="entry name" value="PASTA_pknB"/>
    <property type="match status" value="1"/>
</dbReference>
<dbReference type="Proteomes" id="UP000547510">
    <property type="component" value="Unassembled WGS sequence"/>
</dbReference>
<sequence>MGESPSRRKSTSRLLMLTGAVLAAVFAASVGAGYSMTDTELSNAQAVVQHGDGVVQVNTETERVEAEARALATGGQQLELVRLADGRVASVNHATGQVLLLNEDLGKQGTPIEQSSAGVPRGDEVPVVVATTSAAYLLRPGEDVVELIDPDGHPRTPVTVPGATRTAVGDGGAGIWVLTEDGEVAHVVGERLARTVSAPAPVEHLTLADGRPIGITRTGEALDVAATPLKSISREPVPHGDTVVVPAANGAGRYLLVLDRRGKLISVDPRTGQRHEFDDLPKGADHNLGAPVVLDDRVYVPDYATHQLCAFDLRTGSRTETITVPGRSPDFTVEVQDDRVVANDPVDRRTVAVDPDGRRTVIDKGRAPGVETDTENPEPVRPPEPSPESTPAPPTWTPAPPPTTPTAPPVDPTPTAPPVQEAPQVPTTTVPVVPPGTERLPACAMVETARLRCQVVEIGPGGATGTVRDTTPPGGVEVPEGSTVAVHVYGENVRVPDVVGRRFQAACESVNAAAAQAGADVCDEQAMPAAGANWAALGVVAEQSPRGGEFVTAGTRVAVRYWEFVAMPKLDGGVHAGDAACNAILAETGNQVLCQTVQGSEGATPGTVETSTPAPGEKVHIGQTVVLTVYREAKPATPVPAVGGMSKEQACQTLVAGGWQCDARPDGLHHDAVVTAQEPAPGTLQRGGVVVVHYSPHQSAPLWRYQSDNHPHVHIIRFAGTVEPGYTPKKYLGRAYPVGAIPDGGTAGMVRDFMCTVSDKVCGGAKPNHYYSLDTSTKKEDWRLLSEVGLVLKPVSGQCRPDQDMIARYLVRVGTEERYTVERVAEAPPNPAYREVLGCVWKAP</sequence>
<evidence type="ECO:0000313" key="4">
    <source>
        <dbReference type="Proteomes" id="UP000547510"/>
    </source>
</evidence>
<dbReference type="EMBL" id="JACHJN010000008">
    <property type="protein sequence ID" value="MBB5958604.1"/>
    <property type="molecule type" value="Genomic_DNA"/>
</dbReference>
<accession>A0A841CQH1</accession>
<feature type="compositionally biased region" description="Pro residues" evidence="1">
    <location>
        <begin position="379"/>
        <end position="417"/>
    </location>
</feature>
<keyword evidence="4" id="KW-1185">Reference proteome</keyword>
<feature type="compositionally biased region" description="Low complexity" evidence="1">
    <location>
        <begin position="418"/>
        <end position="431"/>
    </location>
</feature>
<evidence type="ECO:0000313" key="3">
    <source>
        <dbReference type="EMBL" id="MBB5958604.1"/>
    </source>
</evidence>
<name>A0A841CQH1_9PSEU</name>
<dbReference type="Gene3D" id="3.30.10.20">
    <property type="match status" value="1"/>
</dbReference>
<dbReference type="SUPFAM" id="SSF50998">
    <property type="entry name" value="Quinoprotein alcohol dehydrogenase-like"/>
    <property type="match status" value="1"/>
</dbReference>
<gene>
    <name evidence="3" type="ORF">FHS29_005212</name>
</gene>
<proteinExistence type="predicted"/>
<evidence type="ECO:0000259" key="2">
    <source>
        <dbReference type="PROSITE" id="PS51178"/>
    </source>
</evidence>
<feature type="compositionally biased region" description="Basic and acidic residues" evidence="1">
    <location>
        <begin position="346"/>
        <end position="366"/>
    </location>
</feature>
<dbReference type="InterPro" id="IPR005543">
    <property type="entry name" value="PASTA_dom"/>
</dbReference>
<dbReference type="InterPro" id="IPR015943">
    <property type="entry name" value="WD40/YVTN_repeat-like_dom_sf"/>
</dbReference>
<dbReference type="Pfam" id="PF03793">
    <property type="entry name" value="PASTA"/>
    <property type="match status" value="1"/>
</dbReference>
<feature type="region of interest" description="Disordered" evidence="1">
    <location>
        <begin position="346"/>
        <end position="437"/>
    </location>
</feature>
<evidence type="ECO:0000256" key="1">
    <source>
        <dbReference type="SAM" id="MobiDB-lite"/>
    </source>
</evidence>